<evidence type="ECO:0000256" key="3">
    <source>
        <dbReference type="ARBA" id="ARBA00022763"/>
    </source>
</evidence>
<dbReference type="PANTHER" id="PTHR13235">
    <property type="entry name" value="SINGLE-STRAND SELECTIVE MONOFUNCTIONAL URACIL DNA GLYCOSYLASE"/>
    <property type="match status" value="1"/>
</dbReference>
<keyword evidence="4" id="KW-0378">Hydrolase</keyword>
<keyword evidence="7" id="KW-0539">Nucleus</keyword>
<dbReference type="PANTHER" id="PTHR13235:SF2">
    <property type="entry name" value="SINGLE-STRAND SELECTIVE MONOFUNCTIONAL URACIL DNA GLYCOSYLASE"/>
    <property type="match status" value="1"/>
</dbReference>
<comment type="subcellular location">
    <subcellularLocation>
        <location evidence="1">Nucleus</location>
    </subcellularLocation>
</comment>
<evidence type="ECO:0000259" key="9">
    <source>
        <dbReference type="Pfam" id="PF03167"/>
    </source>
</evidence>
<dbReference type="SUPFAM" id="SSF52141">
    <property type="entry name" value="Uracil-DNA glycosylase-like"/>
    <property type="match status" value="1"/>
</dbReference>
<keyword evidence="6" id="KW-0234">DNA repair</keyword>
<dbReference type="InterPro" id="IPR039134">
    <property type="entry name" value="SMUG1"/>
</dbReference>
<organism evidence="10 11">
    <name type="scientific">Phyllotreta striolata</name>
    <name type="common">Striped flea beetle</name>
    <name type="synonym">Crioceris striolata</name>
    <dbReference type="NCBI Taxonomy" id="444603"/>
    <lineage>
        <taxon>Eukaryota</taxon>
        <taxon>Metazoa</taxon>
        <taxon>Ecdysozoa</taxon>
        <taxon>Arthropoda</taxon>
        <taxon>Hexapoda</taxon>
        <taxon>Insecta</taxon>
        <taxon>Pterygota</taxon>
        <taxon>Neoptera</taxon>
        <taxon>Endopterygota</taxon>
        <taxon>Coleoptera</taxon>
        <taxon>Polyphaga</taxon>
        <taxon>Cucujiformia</taxon>
        <taxon>Chrysomeloidea</taxon>
        <taxon>Chrysomelidae</taxon>
        <taxon>Galerucinae</taxon>
        <taxon>Alticini</taxon>
        <taxon>Phyllotreta</taxon>
    </lineage>
</organism>
<feature type="region of interest" description="Disordered" evidence="8">
    <location>
        <begin position="33"/>
        <end position="67"/>
    </location>
</feature>
<comment type="similarity">
    <text evidence="2">Belongs to the uracil-DNA glycosylase (UDG) superfamily. SMUG1 family.</text>
</comment>
<sequence length="319" mass="36457">MLKQKLNRIAPVEGNNETPENQIFAIESETSPYFNQTSSNRTAPEPDLSTSTSNIPETEQTCTENEGPQTFEDQILNLHKELTEGINSLDILPRLSPPIEYIYNPLDYAFNIYESYIRKYCKTTKKIVMVGLNPGAFGMCQTGVPFGDPKSVKQFLEIEGTVTKPELECPTRPILGFSSTRSEQSGQRLWKFFQSICGTADKFFAHAILFNFCPITLLLGTGLNVTPEEIKNIQVRNELESVCQDWYLKIIRLLQPEYILAIGKYVEKKTNVLFKTHSIDNIKVIYMPHPSPRVANNQNWPEKALKCLEDNDLLRYFRD</sequence>
<gene>
    <name evidence="10" type="ORF">PHYEVI_LOCUS963</name>
</gene>
<dbReference type="InterPro" id="IPR036895">
    <property type="entry name" value="Uracil-DNA_glycosylase-like_sf"/>
</dbReference>
<dbReference type="AlphaFoldDB" id="A0A9N9XJX6"/>
<name>A0A9N9XJX6_PHYSR</name>
<reference evidence="10" key="1">
    <citation type="submission" date="2022-01" db="EMBL/GenBank/DDBJ databases">
        <authorList>
            <person name="King R."/>
        </authorList>
    </citation>
    <scope>NUCLEOTIDE SEQUENCE</scope>
</reference>
<accession>A0A9N9XJX6</accession>
<dbReference type="GO" id="GO:0003677">
    <property type="term" value="F:DNA binding"/>
    <property type="evidence" value="ECO:0007669"/>
    <property type="project" value="UniProtKB-KW"/>
</dbReference>
<feature type="domain" description="Uracil-DNA glycosylase-like" evidence="9">
    <location>
        <begin position="119"/>
        <end position="300"/>
    </location>
</feature>
<evidence type="ECO:0000313" key="11">
    <source>
        <dbReference type="Proteomes" id="UP001153712"/>
    </source>
</evidence>
<evidence type="ECO:0000256" key="2">
    <source>
        <dbReference type="ARBA" id="ARBA00007889"/>
    </source>
</evidence>
<keyword evidence="5" id="KW-0238">DNA-binding</keyword>
<dbReference type="GO" id="GO:0006284">
    <property type="term" value="P:base-excision repair"/>
    <property type="evidence" value="ECO:0007669"/>
    <property type="project" value="InterPro"/>
</dbReference>
<dbReference type="Gene3D" id="3.40.470.10">
    <property type="entry name" value="Uracil-DNA glycosylase-like domain"/>
    <property type="match status" value="1"/>
</dbReference>
<dbReference type="InterPro" id="IPR005122">
    <property type="entry name" value="Uracil-DNA_glycosylase-like"/>
</dbReference>
<dbReference type="Pfam" id="PF03167">
    <property type="entry name" value="UDG"/>
    <property type="match status" value="1"/>
</dbReference>
<dbReference type="GO" id="GO:0005634">
    <property type="term" value="C:nucleus"/>
    <property type="evidence" value="ECO:0007669"/>
    <property type="project" value="UniProtKB-SubCell"/>
</dbReference>
<dbReference type="GO" id="GO:0017065">
    <property type="term" value="F:single-strand selective uracil DNA N-glycosylase activity"/>
    <property type="evidence" value="ECO:0007669"/>
    <property type="project" value="InterPro"/>
</dbReference>
<evidence type="ECO:0000256" key="5">
    <source>
        <dbReference type="ARBA" id="ARBA00023125"/>
    </source>
</evidence>
<evidence type="ECO:0000313" key="10">
    <source>
        <dbReference type="EMBL" id="CAG9854501.1"/>
    </source>
</evidence>
<evidence type="ECO:0000256" key="7">
    <source>
        <dbReference type="ARBA" id="ARBA00023242"/>
    </source>
</evidence>
<evidence type="ECO:0000256" key="6">
    <source>
        <dbReference type="ARBA" id="ARBA00023204"/>
    </source>
</evidence>
<evidence type="ECO:0000256" key="1">
    <source>
        <dbReference type="ARBA" id="ARBA00004123"/>
    </source>
</evidence>
<proteinExistence type="inferred from homology"/>
<evidence type="ECO:0000256" key="4">
    <source>
        <dbReference type="ARBA" id="ARBA00022801"/>
    </source>
</evidence>
<dbReference type="Proteomes" id="UP001153712">
    <property type="component" value="Chromosome 1"/>
</dbReference>
<protein>
    <recommendedName>
        <fullName evidence="9">Uracil-DNA glycosylase-like domain-containing protein</fullName>
    </recommendedName>
</protein>
<dbReference type="OrthoDB" id="408702at2759"/>
<dbReference type="GO" id="GO:0000703">
    <property type="term" value="F:oxidized pyrimidine nucleobase lesion DNA N-glycosylase activity"/>
    <property type="evidence" value="ECO:0007669"/>
    <property type="project" value="TreeGrafter"/>
</dbReference>
<keyword evidence="3" id="KW-0227">DNA damage</keyword>
<evidence type="ECO:0000256" key="8">
    <source>
        <dbReference type="SAM" id="MobiDB-lite"/>
    </source>
</evidence>
<dbReference type="EMBL" id="OU900094">
    <property type="protein sequence ID" value="CAG9854501.1"/>
    <property type="molecule type" value="Genomic_DNA"/>
</dbReference>
<keyword evidence="11" id="KW-1185">Reference proteome</keyword>